<dbReference type="InterPro" id="IPR032710">
    <property type="entry name" value="NTF2-like_dom_sf"/>
</dbReference>
<evidence type="ECO:0000256" key="5">
    <source>
        <dbReference type="SAM" id="Phobius"/>
    </source>
</evidence>
<feature type="transmembrane region" description="Helical" evidence="5">
    <location>
        <begin position="271"/>
        <end position="291"/>
    </location>
</feature>
<dbReference type="Pfam" id="PF04756">
    <property type="entry name" value="OST3_OST6"/>
    <property type="match status" value="1"/>
</dbReference>
<comment type="caution">
    <text evidence="8">The sequence shown here is derived from an EMBL/GenBank/DDBJ whole genome shotgun (WGS) entry which is preliminary data.</text>
</comment>
<accession>A0ABQ7LZ55</accession>
<evidence type="ECO:0000313" key="9">
    <source>
        <dbReference type="Proteomes" id="UP000823674"/>
    </source>
</evidence>
<organism evidence="8 9">
    <name type="scientific">Brassica rapa subsp. trilocularis</name>
    <dbReference type="NCBI Taxonomy" id="1813537"/>
    <lineage>
        <taxon>Eukaryota</taxon>
        <taxon>Viridiplantae</taxon>
        <taxon>Streptophyta</taxon>
        <taxon>Embryophyta</taxon>
        <taxon>Tracheophyta</taxon>
        <taxon>Spermatophyta</taxon>
        <taxon>Magnoliopsida</taxon>
        <taxon>eudicotyledons</taxon>
        <taxon>Gunneridae</taxon>
        <taxon>Pentapetalae</taxon>
        <taxon>rosids</taxon>
        <taxon>malvids</taxon>
        <taxon>Brassicales</taxon>
        <taxon>Brassicaceae</taxon>
        <taxon>Brassiceae</taxon>
        <taxon>Brassica</taxon>
    </lineage>
</organism>
<dbReference type="CDD" id="cd00780">
    <property type="entry name" value="NTF2"/>
    <property type="match status" value="1"/>
</dbReference>
<proteinExistence type="predicted"/>
<reference evidence="8 9" key="1">
    <citation type="submission" date="2021-03" db="EMBL/GenBank/DDBJ databases">
        <authorList>
            <person name="King G.J."/>
            <person name="Bancroft I."/>
            <person name="Baten A."/>
            <person name="Bloomfield J."/>
            <person name="Borpatragohain P."/>
            <person name="He Z."/>
            <person name="Irish N."/>
            <person name="Irwin J."/>
            <person name="Liu K."/>
            <person name="Mauleon R.P."/>
            <person name="Moore J."/>
            <person name="Morris R."/>
            <person name="Ostergaard L."/>
            <person name="Wang B."/>
            <person name="Wells R."/>
        </authorList>
    </citation>
    <scope>NUCLEOTIDE SEQUENCE [LARGE SCALE GENOMIC DNA]</scope>
    <source>
        <strain evidence="8">R-o-18</strain>
        <tissue evidence="8">Leaf</tissue>
    </source>
</reference>
<feature type="transmembrane region" description="Helical" evidence="5">
    <location>
        <begin position="188"/>
        <end position="207"/>
    </location>
</feature>
<evidence type="ECO:0000256" key="2">
    <source>
        <dbReference type="ARBA" id="ARBA00022692"/>
    </source>
</evidence>
<evidence type="ECO:0000256" key="1">
    <source>
        <dbReference type="ARBA" id="ARBA00004141"/>
    </source>
</evidence>
<dbReference type="PROSITE" id="PS50177">
    <property type="entry name" value="NTF2_DOMAIN"/>
    <property type="match status" value="1"/>
</dbReference>
<feature type="domain" description="NTF2" evidence="7">
    <location>
        <begin position="350"/>
        <end position="467"/>
    </location>
</feature>
<keyword evidence="4 5" id="KW-0472">Membrane</keyword>
<dbReference type="Proteomes" id="UP000823674">
    <property type="component" value="Chromosome A08"/>
</dbReference>
<dbReference type="EMBL" id="JADBGQ010000007">
    <property type="protein sequence ID" value="KAG5390971.1"/>
    <property type="molecule type" value="Genomic_DNA"/>
</dbReference>
<dbReference type="InterPro" id="IPR021149">
    <property type="entry name" value="OligosaccharylTrfase_OST3/OST6"/>
</dbReference>
<dbReference type="InterPro" id="IPR002075">
    <property type="entry name" value="NTF2_dom"/>
</dbReference>
<dbReference type="Pfam" id="PF02136">
    <property type="entry name" value="NTF2"/>
    <property type="match status" value="1"/>
</dbReference>
<feature type="chain" id="PRO_5045670609" description="NTF2 domain-containing protein" evidence="6">
    <location>
        <begin position="27"/>
        <end position="470"/>
    </location>
</feature>
<keyword evidence="2 5" id="KW-0812">Transmembrane</keyword>
<keyword evidence="3 5" id="KW-1133">Transmembrane helix</keyword>
<protein>
    <recommendedName>
        <fullName evidence="7">NTF2 domain-containing protein</fullName>
    </recommendedName>
</protein>
<keyword evidence="9" id="KW-1185">Reference proteome</keyword>
<evidence type="ECO:0000259" key="7">
    <source>
        <dbReference type="PROSITE" id="PS50177"/>
    </source>
</evidence>
<dbReference type="SUPFAM" id="SSF54427">
    <property type="entry name" value="NTF2-like"/>
    <property type="match status" value="1"/>
</dbReference>
<keyword evidence="6" id="KW-0732">Signal</keyword>
<evidence type="ECO:0000256" key="3">
    <source>
        <dbReference type="ARBA" id="ARBA00022989"/>
    </source>
</evidence>
<gene>
    <name evidence="8" type="primary">A08p042060.1_BraROA</name>
    <name evidence="8" type="ORF">IGI04_032512</name>
</gene>
<name>A0ABQ7LZ55_BRACM</name>
<dbReference type="InterPro" id="IPR018222">
    <property type="entry name" value="Nuclear_transport_factor_2_euk"/>
</dbReference>
<feature type="transmembrane region" description="Helical" evidence="5">
    <location>
        <begin position="219"/>
        <end position="239"/>
    </location>
</feature>
<evidence type="ECO:0000313" key="8">
    <source>
        <dbReference type="EMBL" id="KAG5390971.1"/>
    </source>
</evidence>
<sequence length="470" mass="52850">MADHTTLPHRFFLSISLLSILTVSQPDLTKELVSLRSSSESGVIRLSDNTVSKFITSVSTPRPYSLIIFFNSVDLNSTPLQEFRREFAFVSASFIANNNNRSDVANKVFFCEIDESSDSEAFGLFGIQFLPQICLVDPLMENLQDKTGRMEEEDVDGTAESVVEFIESRTNLTVGPLHRPPLLSKTQISVIVALIAISTPFLIKKVLKGETVLHNSRVWLFCTVLVYFFSVSGTMHNIIKGMPMFVRDHEDSNKLVFFYKGENFQLGAEGLSVGLLYNVVGLLLAYVTNALVRVRSVSGQRVFMMLAMVVSLLAVKKVVYLNSWKTGYEIQTFNFYTMAETNKGRSEEEVARAFVNHYYHLFDNDRSSLSTLYNPTSLLTFEGQKIYGVEDIFNKLKQLPFDQCRHLISTVDSQPSSMAGGCGGILVFVSGSIQLHGEDHPLRFSQTFHLVPLPQGSFFIQNEMFRLNYG</sequence>
<dbReference type="PANTHER" id="PTHR12692:SF7">
    <property type="entry name" value="DOLICHYL-DIPHOSPHOOLIGOSACCHARIDE--PROTEIN GLYCOSYLTRANSFERASE SUBUNIT 3B"/>
    <property type="match status" value="1"/>
</dbReference>
<dbReference type="PANTHER" id="PTHR12692">
    <property type="entry name" value="DOLICHYL-DIPHOSPHOOLIGOSACCHARIDE--PROTEIN GLYCOSYLTRANSFERASE-RELATED"/>
    <property type="match status" value="1"/>
</dbReference>
<comment type="subcellular location">
    <subcellularLocation>
        <location evidence="1">Membrane</location>
        <topology evidence="1">Multi-pass membrane protein</topology>
    </subcellularLocation>
</comment>
<evidence type="ECO:0000256" key="6">
    <source>
        <dbReference type="SAM" id="SignalP"/>
    </source>
</evidence>
<feature type="signal peptide" evidence="6">
    <location>
        <begin position="1"/>
        <end position="26"/>
    </location>
</feature>
<evidence type="ECO:0000256" key="4">
    <source>
        <dbReference type="ARBA" id="ARBA00023136"/>
    </source>
</evidence>
<dbReference type="Gene3D" id="3.10.450.50">
    <property type="match status" value="1"/>
</dbReference>
<feature type="transmembrane region" description="Helical" evidence="5">
    <location>
        <begin position="303"/>
        <end position="321"/>
    </location>
</feature>
<dbReference type="Gene3D" id="3.40.30.10">
    <property type="entry name" value="Glutaredoxin"/>
    <property type="match status" value="1"/>
</dbReference>